<dbReference type="Proteomes" id="UP000683511">
    <property type="component" value="Chromosome"/>
</dbReference>
<protein>
    <submittedName>
        <fullName evidence="2">Uncharacterized protein</fullName>
    </submittedName>
</protein>
<accession>A0A975TC93</accession>
<keyword evidence="1" id="KW-0812">Transmembrane</keyword>
<dbReference type="AlphaFoldDB" id="A0A975TC93"/>
<evidence type="ECO:0000313" key="3">
    <source>
        <dbReference type="Proteomes" id="UP000683511"/>
    </source>
</evidence>
<feature type="transmembrane region" description="Helical" evidence="1">
    <location>
        <begin position="23"/>
        <end position="42"/>
    </location>
</feature>
<keyword evidence="1" id="KW-0472">Membrane</keyword>
<organism evidence="2 3">
    <name type="scientific">Richelia sinica FACHB-800</name>
    <dbReference type="NCBI Taxonomy" id="1357546"/>
    <lineage>
        <taxon>Bacteria</taxon>
        <taxon>Bacillati</taxon>
        <taxon>Cyanobacteriota</taxon>
        <taxon>Cyanophyceae</taxon>
        <taxon>Nostocales</taxon>
        <taxon>Nostocaceae</taxon>
        <taxon>Richelia</taxon>
    </lineage>
</organism>
<gene>
    <name evidence="2" type="ORF">B6N60_04666</name>
</gene>
<evidence type="ECO:0000313" key="2">
    <source>
        <dbReference type="EMBL" id="QXE25944.1"/>
    </source>
</evidence>
<name>A0A975TC93_9NOST</name>
<keyword evidence="1" id="KW-1133">Transmembrane helix</keyword>
<reference evidence="2" key="1">
    <citation type="submission" date="2017-04" db="EMBL/GenBank/DDBJ databases">
        <title>Genome deletions in a multicellular cyanobacterial endosymbiont for morphological adaptation in marine diatoms.</title>
        <authorList>
            <person name="Wang Y."/>
            <person name="Gao H."/>
            <person name="Li R."/>
            <person name="Xu X."/>
        </authorList>
    </citation>
    <scope>NUCLEOTIDE SEQUENCE</scope>
    <source>
        <strain evidence="2">FACHB 800</strain>
    </source>
</reference>
<keyword evidence="3" id="KW-1185">Reference proteome</keyword>
<evidence type="ECO:0000256" key="1">
    <source>
        <dbReference type="SAM" id="Phobius"/>
    </source>
</evidence>
<dbReference type="KEGG" id="rsin:B6N60_04666"/>
<proteinExistence type="predicted"/>
<sequence>MHSSVQIPNHQFSQIDQPLGKKVAVTFSGLAIICLEIWWFLLSKSKSQT</sequence>
<dbReference type="EMBL" id="CP021056">
    <property type="protein sequence ID" value="QXE25944.1"/>
    <property type="molecule type" value="Genomic_DNA"/>
</dbReference>